<keyword evidence="7" id="KW-0732">Signal</keyword>
<keyword evidence="14" id="KW-0472">Membrane</keyword>
<keyword evidence="20" id="KW-1185">Reference proteome</keyword>
<dbReference type="PRINTS" id="PR01186">
    <property type="entry name" value="INTEGRINB"/>
</dbReference>
<dbReference type="SMART" id="SM00423">
    <property type="entry name" value="PSI"/>
    <property type="match status" value="1"/>
</dbReference>
<feature type="compositionally biased region" description="Polar residues" evidence="17">
    <location>
        <begin position="175"/>
        <end position="189"/>
    </location>
</feature>
<keyword evidence="5" id="KW-0812">Transmembrane</keyword>
<accession>A0AA47NLZ6</accession>
<evidence type="ECO:0000256" key="1">
    <source>
        <dbReference type="ARBA" id="ARBA00004251"/>
    </source>
</evidence>
<dbReference type="Pfam" id="PF17205">
    <property type="entry name" value="PSI_integrin"/>
    <property type="match status" value="1"/>
</dbReference>
<comment type="subcellular location">
    <subcellularLocation>
        <location evidence="1">Cell membrane</location>
        <topology evidence="1">Single-pass type I membrane protein</topology>
    </subcellularLocation>
</comment>
<evidence type="ECO:0000256" key="4">
    <source>
        <dbReference type="ARBA" id="ARBA00022536"/>
    </source>
</evidence>
<feature type="region of interest" description="Disordered" evidence="17">
    <location>
        <begin position="234"/>
        <end position="258"/>
    </location>
</feature>
<dbReference type="GO" id="GO:0033627">
    <property type="term" value="P:cell adhesion mediated by integrin"/>
    <property type="evidence" value="ECO:0007669"/>
    <property type="project" value="TreeGrafter"/>
</dbReference>
<dbReference type="GO" id="GO:0007229">
    <property type="term" value="P:integrin-mediated signaling pathway"/>
    <property type="evidence" value="ECO:0007669"/>
    <property type="project" value="UniProtKB-KW"/>
</dbReference>
<dbReference type="FunFam" id="3.30.1680.10:FF:000002">
    <property type="entry name" value="Integrin beta"/>
    <property type="match status" value="1"/>
</dbReference>
<evidence type="ECO:0000313" key="19">
    <source>
        <dbReference type="EMBL" id="KAK0130550.1"/>
    </source>
</evidence>
<dbReference type="GO" id="GO:0034685">
    <property type="term" value="C:integrin alphav-beta6 complex"/>
    <property type="evidence" value="ECO:0007669"/>
    <property type="project" value="TreeGrafter"/>
</dbReference>
<keyword evidence="8" id="KW-0677">Repeat</keyword>
<feature type="domain" description="PSI" evidence="18">
    <location>
        <begin position="253"/>
        <end position="302"/>
    </location>
</feature>
<feature type="compositionally biased region" description="Polar residues" evidence="17">
    <location>
        <begin position="119"/>
        <end position="136"/>
    </location>
</feature>
<protein>
    <submittedName>
        <fullName evidence="19">Integrin beta-6</fullName>
    </submittedName>
</protein>
<evidence type="ECO:0000313" key="20">
    <source>
        <dbReference type="Proteomes" id="UP001174136"/>
    </source>
</evidence>
<evidence type="ECO:0000256" key="16">
    <source>
        <dbReference type="ARBA" id="ARBA00023180"/>
    </source>
</evidence>
<feature type="compositionally biased region" description="Basic and acidic residues" evidence="17">
    <location>
        <begin position="234"/>
        <end position="250"/>
    </location>
</feature>
<evidence type="ECO:0000256" key="13">
    <source>
        <dbReference type="ARBA" id="ARBA00023037"/>
    </source>
</evidence>
<evidence type="ECO:0000256" key="12">
    <source>
        <dbReference type="ARBA" id="ARBA00022989"/>
    </source>
</evidence>
<comment type="similarity">
    <text evidence="2">Belongs to the integrin beta chain family.</text>
</comment>
<evidence type="ECO:0000256" key="10">
    <source>
        <dbReference type="ARBA" id="ARBA00022842"/>
    </source>
</evidence>
<keyword evidence="12" id="KW-1133">Transmembrane helix</keyword>
<keyword evidence="9" id="KW-0106">Calcium</keyword>
<dbReference type="AlphaFoldDB" id="A0AA47NLZ6"/>
<dbReference type="SUPFAM" id="SSF103575">
    <property type="entry name" value="Plexin repeat"/>
    <property type="match status" value="1"/>
</dbReference>
<keyword evidence="3" id="KW-1003">Cell membrane</keyword>
<keyword evidence="16" id="KW-0325">Glycoprotein</keyword>
<evidence type="ECO:0000256" key="9">
    <source>
        <dbReference type="ARBA" id="ARBA00022837"/>
    </source>
</evidence>
<evidence type="ECO:0000256" key="17">
    <source>
        <dbReference type="SAM" id="MobiDB-lite"/>
    </source>
</evidence>
<keyword evidence="4" id="KW-0245">EGF-like domain</keyword>
<dbReference type="GO" id="GO:0009986">
    <property type="term" value="C:cell surface"/>
    <property type="evidence" value="ECO:0007669"/>
    <property type="project" value="TreeGrafter"/>
</dbReference>
<evidence type="ECO:0000256" key="6">
    <source>
        <dbReference type="ARBA" id="ARBA00022723"/>
    </source>
</evidence>
<organism evidence="19 20">
    <name type="scientific">Merluccius polli</name>
    <name type="common">Benguela hake</name>
    <name type="synonym">Merluccius cadenati</name>
    <dbReference type="NCBI Taxonomy" id="89951"/>
    <lineage>
        <taxon>Eukaryota</taxon>
        <taxon>Metazoa</taxon>
        <taxon>Chordata</taxon>
        <taxon>Craniata</taxon>
        <taxon>Vertebrata</taxon>
        <taxon>Euteleostomi</taxon>
        <taxon>Actinopterygii</taxon>
        <taxon>Neopterygii</taxon>
        <taxon>Teleostei</taxon>
        <taxon>Neoteleostei</taxon>
        <taxon>Acanthomorphata</taxon>
        <taxon>Zeiogadaria</taxon>
        <taxon>Gadariae</taxon>
        <taxon>Gadiformes</taxon>
        <taxon>Gadoidei</taxon>
        <taxon>Merlucciidae</taxon>
        <taxon>Merluccius</taxon>
    </lineage>
</organism>
<dbReference type="GO" id="GO:0005925">
    <property type="term" value="C:focal adhesion"/>
    <property type="evidence" value="ECO:0007669"/>
    <property type="project" value="TreeGrafter"/>
</dbReference>
<comment type="caution">
    <text evidence="19">The sequence shown here is derived from an EMBL/GenBank/DDBJ whole genome shotgun (WGS) entry which is preliminary data.</text>
</comment>
<evidence type="ECO:0000256" key="14">
    <source>
        <dbReference type="ARBA" id="ARBA00023136"/>
    </source>
</evidence>
<evidence type="ECO:0000256" key="3">
    <source>
        <dbReference type="ARBA" id="ARBA00022475"/>
    </source>
</evidence>
<sequence>MSPPVDPSVPLHPTALLAQQMGHLSLGNSGTYVPASAAVPGAYMPQYTAMQPVPDNGAQQPEPLLHWRPTWGFSNREGKWKGFPDTHWSHQPRSWTATYQHQPFPNVSAGQRRRGEAVQQPSAASNPRVQPGATQVQPHLCQPAQQPKAPCSRRRRGSFLVALVEGGPTEGLPSCQASSKPIPATASQETPPPAKAAAPGLWFPGWRGGHDEYCVGCRYGLRLKVRSLPVYRDDKRHRPSRDSMRWEDARQGSCPSGSAGSCDECLSRSPRCAWCTQENFTNWLSVGERCDTPETLLEKGCLPDRLELHVSHAEVLLDSPLGRRTGTTNGTQISPQRMALKLRPGRTSTGAPGVASPRCSRLWPYVLR</sequence>
<dbReference type="GO" id="GO:0016477">
    <property type="term" value="P:cell migration"/>
    <property type="evidence" value="ECO:0007669"/>
    <property type="project" value="TreeGrafter"/>
</dbReference>
<dbReference type="PANTHER" id="PTHR10082:SF11">
    <property type="entry name" value="INTEGRIN BETA-6"/>
    <property type="match status" value="1"/>
</dbReference>
<evidence type="ECO:0000256" key="7">
    <source>
        <dbReference type="ARBA" id="ARBA00022729"/>
    </source>
</evidence>
<keyword evidence="6" id="KW-0479">Metal-binding</keyword>
<dbReference type="InterPro" id="IPR033760">
    <property type="entry name" value="Integrin_beta_N"/>
</dbReference>
<dbReference type="GO" id="GO:0005178">
    <property type="term" value="F:integrin binding"/>
    <property type="evidence" value="ECO:0007669"/>
    <property type="project" value="TreeGrafter"/>
</dbReference>
<dbReference type="GO" id="GO:0007160">
    <property type="term" value="P:cell-matrix adhesion"/>
    <property type="evidence" value="ECO:0007669"/>
    <property type="project" value="TreeGrafter"/>
</dbReference>
<dbReference type="InterPro" id="IPR016201">
    <property type="entry name" value="PSI"/>
</dbReference>
<name>A0AA47NLZ6_MERPO</name>
<evidence type="ECO:0000259" key="18">
    <source>
        <dbReference type="SMART" id="SM00423"/>
    </source>
</evidence>
<dbReference type="Proteomes" id="UP001174136">
    <property type="component" value="Unassembled WGS sequence"/>
</dbReference>
<evidence type="ECO:0000256" key="11">
    <source>
        <dbReference type="ARBA" id="ARBA00022889"/>
    </source>
</evidence>
<keyword evidence="13 19" id="KW-0401">Integrin</keyword>
<dbReference type="GO" id="GO:0046872">
    <property type="term" value="F:metal ion binding"/>
    <property type="evidence" value="ECO:0007669"/>
    <property type="project" value="UniProtKB-KW"/>
</dbReference>
<dbReference type="GO" id="GO:0098609">
    <property type="term" value="P:cell-cell adhesion"/>
    <property type="evidence" value="ECO:0007669"/>
    <property type="project" value="TreeGrafter"/>
</dbReference>
<dbReference type="EMBL" id="JAOPHQ010006742">
    <property type="protein sequence ID" value="KAK0130550.1"/>
    <property type="molecule type" value="Genomic_DNA"/>
</dbReference>
<proteinExistence type="inferred from homology"/>
<dbReference type="Gene3D" id="3.30.1680.10">
    <property type="entry name" value="ligand-binding face of the semaphorins, domain 2"/>
    <property type="match status" value="1"/>
</dbReference>
<reference evidence="19" key="1">
    <citation type="journal article" date="2023" name="Front. Mar. Sci.">
        <title>A new Merluccius polli reference genome to investigate the effects of global change in West African waters.</title>
        <authorList>
            <person name="Mateo J.L."/>
            <person name="Blanco-Fernandez C."/>
            <person name="Garcia-Vazquez E."/>
            <person name="Machado-Schiaffino G."/>
        </authorList>
    </citation>
    <scope>NUCLEOTIDE SEQUENCE</scope>
    <source>
        <strain evidence="19">C29</strain>
        <tissue evidence="19">Fin</tissue>
    </source>
</reference>
<evidence type="ECO:0000256" key="8">
    <source>
        <dbReference type="ARBA" id="ARBA00022737"/>
    </source>
</evidence>
<gene>
    <name evidence="19" type="primary">ITGB6_1</name>
    <name evidence="19" type="ORF">N1851_035222</name>
</gene>
<feature type="region of interest" description="Disordered" evidence="17">
    <location>
        <begin position="103"/>
        <end position="136"/>
    </location>
</feature>
<keyword evidence="15" id="KW-1015">Disulfide bond</keyword>
<evidence type="ECO:0000256" key="5">
    <source>
        <dbReference type="ARBA" id="ARBA00022692"/>
    </source>
</evidence>
<evidence type="ECO:0000256" key="15">
    <source>
        <dbReference type="ARBA" id="ARBA00023157"/>
    </source>
</evidence>
<keyword evidence="11" id="KW-0130">Cell adhesion</keyword>
<evidence type="ECO:0000256" key="2">
    <source>
        <dbReference type="ARBA" id="ARBA00007449"/>
    </source>
</evidence>
<dbReference type="InterPro" id="IPR015812">
    <property type="entry name" value="Integrin_bsu"/>
</dbReference>
<feature type="region of interest" description="Disordered" evidence="17">
    <location>
        <begin position="170"/>
        <end position="196"/>
    </location>
</feature>
<keyword evidence="10" id="KW-0460">Magnesium</keyword>
<dbReference type="PANTHER" id="PTHR10082">
    <property type="entry name" value="INTEGRIN BETA SUBUNIT"/>
    <property type="match status" value="1"/>
</dbReference>